<keyword evidence="2" id="KW-0813">Transport</keyword>
<comment type="subcellular location">
    <subcellularLocation>
        <location evidence="1">Cell membrane</location>
        <topology evidence="1">Multi-pass membrane protein</topology>
    </subcellularLocation>
</comment>
<dbReference type="Gene3D" id="3.40.50.300">
    <property type="entry name" value="P-loop containing nucleotide triphosphate hydrolases"/>
    <property type="match status" value="1"/>
</dbReference>
<keyword evidence="4 11" id="KW-0812">Transmembrane</keyword>
<feature type="transmembrane region" description="Helical" evidence="11">
    <location>
        <begin position="163"/>
        <end position="189"/>
    </location>
</feature>
<gene>
    <name evidence="14" type="ORF">WH50_01035</name>
</gene>
<keyword evidence="6 14" id="KW-0067">ATP-binding</keyword>
<evidence type="ECO:0000313" key="14">
    <source>
        <dbReference type="EMBL" id="PXF33127.1"/>
    </source>
</evidence>
<dbReference type="CDD" id="cd18552">
    <property type="entry name" value="ABC_6TM_MsbA_like"/>
    <property type="match status" value="1"/>
</dbReference>
<feature type="transmembrane region" description="Helical" evidence="11">
    <location>
        <begin position="72"/>
        <end position="97"/>
    </location>
</feature>
<keyword evidence="3" id="KW-1003">Cell membrane</keyword>
<dbReference type="PANTHER" id="PTHR43394:SF1">
    <property type="entry name" value="ATP-BINDING CASSETTE SUB-FAMILY B MEMBER 10, MITOCHONDRIAL"/>
    <property type="match status" value="1"/>
</dbReference>
<dbReference type="InterPro" id="IPR027417">
    <property type="entry name" value="P-loop_NTPase"/>
</dbReference>
<protein>
    <submittedName>
        <fullName evidence="14">Lipid transporter ATP-binding/permease</fullName>
    </submittedName>
</protein>
<keyword evidence="7" id="KW-1278">Translocase</keyword>
<dbReference type="GO" id="GO:0005524">
    <property type="term" value="F:ATP binding"/>
    <property type="evidence" value="ECO:0007669"/>
    <property type="project" value="UniProtKB-KW"/>
</dbReference>
<comment type="caution">
    <text evidence="14">The sequence shown here is derived from an EMBL/GenBank/DDBJ whole genome shotgun (WGS) entry which is preliminary data.</text>
</comment>
<dbReference type="PROSITE" id="PS00211">
    <property type="entry name" value="ABC_TRANSPORTER_1"/>
    <property type="match status" value="1"/>
</dbReference>
<evidence type="ECO:0000256" key="3">
    <source>
        <dbReference type="ARBA" id="ARBA00022475"/>
    </source>
</evidence>
<evidence type="ECO:0000256" key="9">
    <source>
        <dbReference type="ARBA" id="ARBA00023055"/>
    </source>
</evidence>
<evidence type="ECO:0000256" key="10">
    <source>
        <dbReference type="ARBA" id="ARBA00023136"/>
    </source>
</evidence>
<feature type="transmembrane region" description="Helical" evidence="11">
    <location>
        <begin position="251"/>
        <end position="279"/>
    </location>
</feature>
<dbReference type="EMBL" id="LAPT01000002">
    <property type="protein sequence ID" value="PXF33127.1"/>
    <property type="molecule type" value="Genomic_DNA"/>
</dbReference>
<keyword evidence="15" id="KW-1185">Reference proteome</keyword>
<reference evidence="14 15" key="1">
    <citation type="submission" date="2015-03" db="EMBL/GenBank/DDBJ databases">
        <authorList>
            <person name="Krishnan R."/>
            <person name="Midha S."/>
            <person name="Patil P.B."/>
            <person name="Rameshkumar N."/>
        </authorList>
    </citation>
    <scope>NUCLEOTIDE SEQUENCE [LARGE SCALE GENOMIC DNA]</scope>
    <source>
        <strain evidence="14 15">L1E11</strain>
    </source>
</reference>
<name>A0ABX5M2L7_9GAMM</name>
<dbReference type="InterPro" id="IPR011917">
    <property type="entry name" value="ABC_transpr_lipidA"/>
</dbReference>
<keyword evidence="5" id="KW-0547">Nucleotide-binding</keyword>
<organism evidence="14 15">
    <name type="scientific">Pokkaliibacter plantistimulans</name>
    <dbReference type="NCBI Taxonomy" id="1635171"/>
    <lineage>
        <taxon>Bacteria</taxon>
        <taxon>Pseudomonadati</taxon>
        <taxon>Pseudomonadota</taxon>
        <taxon>Gammaproteobacteria</taxon>
        <taxon>Oceanospirillales</taxon>
        <taxon>Balneatrichaceae</taxon>
        <taxon>Pokkaliibacter</taxon>
    </lineage>
</organism>
<dbReference type="PROSITE" id="PS50893">
    <property type="entry name" value="ABC_TRANSPORTER_2"/>
    <property type="match status" value="1"/>
</dbReference>
<keyword evidence="9" id="KW-0445">Lipid transport</keyword>
<accession>A0ABX5M2L7</accession>
<dbReference type="InterPro" id="IPR017871">
    <property type="entry name" value="ABC_transporter-like_CS"/>
</dbReference>
<dbReference type="PROSITE" id="PS50929">
    <property type="entry name" value="ABC_TM1F"/>
    <property type="match status" value="1"/>
</dbReference>
<dbReference type="InterPro" id="IPR003593">
    <property type="entry name" value="AAA+_ATPase"/>
</dbReference>
<dbReference type="Gene3D" id="1.20.1560.10">
    <property type="entry name" value="ABC transporter type 1, transmembrane domain"/>
    <property type="match status" value="1"/>
</dbReference>
<feature type="domain" description="ABC transmembrane type-1" evidence="13">
    <location>
        <begin position="36"/>
        <end position="317"/>
    </location>
</feature>
<keyword evidence="8 11" id="KW-1133">Transmembrane helix</keyword>
<keyword evidence="10 11" id="KW-0472">Membrane</keyword>
<evidence type="ECO:0000256" key="11">
    <source>
        <dbReference type="SAM" id="Phobius"/>
    </source>
</evidence>
<dbReference type="SUPFAM" id="SSF90123">
    <property type="entry name" value="ABC transporter transmembrane region"/>
    <property type="match status" value="1"/>
</dbReference>
<dbReference type="InterPro" id="IPR003439">
    <property type="entry name" value="ABC_transporter-like_ATP-bd"/>
</dbReference>
<feature type="transmembrane region" description="Helical" evidence="11">
    <location>
        <begin position="31"/>
        <end position="52"/>
    </location>
</feature>
<evidence type="ECO:0000256" key="1">
    <source>
        <dbReference type="ARBA" id="ARBA00004651"/>
    </source>
</evidence>
<dbReference type="RefSeq" id="WP_110185640.1">
    <property type="nucleotide sequence ID" value="NZ_CP177354.1"/>
</dbReference>
<feature type="transmembrane region" description="Helical" evidence="11">
    <location>
        <begin position="291"/>
        <end position="309"/>
    </location>
</feature>
<evidence type="ECO:0000256" key="4">
    <source>
        <dbReference type="ARBA" id="ARBA00022692"/>
    </source>
</evidence>
<feature type="domain" description="ABC transporter" evidence="12">
    <location>
        <begin position="349"/>
        <end position="584"/>
    </location>
</feature>
<evidence type="ECO:0000259" key="13">
    <source>
        <dbReference type="PROSITE" id="PS50929"/>
    </source>
</evidence>
<dbReference type="PANTHER" id="PTHR43394">
    <property type="entry name" value="ATP-DEPENDENT PERMEASE MDL1, MITOCHONDRIAL"/>
    <property type="match status" value="1"/>
</dbReference>
<evidence type="ECO:0000259" key="12">
    <source>
        <dbReference type="PROSITE" id="PS50893"/>
    </source>
</evidence>
<evidence type="ECO:0000256" key="8">
    <source>
        <dbReference type="ARBA" id="ARBA00022989"/>
    </source>
</evidence>
<evidence type="ECO:0000256" key="7">
    <source>
        <dbReference type="ARBA" id="ARBA00022967"/>
    </source>
</evidence>
<dbReference type="InterPro" id="IPR036640">
    <property type="entry name" value="ABC1_TM_sf"/>
</dbReference>
<dbReference type="NCBIfam" id="TIGR02203">
    <property type="entry name" value="MsbA_lipidA"/>
    <property type="match status" value="1"/>
</dbReference>
<proteinExistence type="predicted"/>
<dbReference type="Pfam" id="PF00005">
    <property type="entry name" value="ABC_tran"/>
    <property type="match status" value="1"/>
</dbReference>
<evidence type="ECO:0000256" key="5">
    <source>
        <dbReference type="ARBA" id="ARBA00022741"/>
    </source>
</evidence>
<dbReference type="SUPFAM" id="SSF52540">
    <property type="entry name" value="P-loop containing nucleoside triphosphate hydrolases"/>
    <property type="match status" value="1"/>
</dbReference>
<dbReference type="InterPro" id="IPR011527">
    <property type="entry name" value="ABC1_TM_dom"/>
</dbReference>
<evidence type="ECO:0000256" key="6">
    <source>
        <dbReference type="ARBA" id="ARBA00022840"/>
    </source>
</evidence>
<dbReference type="Proteomes" id="UP000248090">
    <property type="component" value="Unassembled WGS sequence"/>
</dbReference>
<sequence>MSNSTNGATVTADSPKGWVTYRRLLAYVKPYWPAFLLSMLGFMVVAGSQAAFAKLMKHLVDELASPTPNAHWLFAGTIMGVFVVRGLGSFVGSYGIAYVSRSVVHSLRCDIFDTLIRLPSQYFHAHTTGHLLAKVTYNVDQVTGAATGALKTVVREGFTVIGLMGYLVFLNWRLALVFFTVSPLIAWGVRTASKRFRRLSHNIQNSMGDVTHTASEALQGYQVVRIFGGMEYERQRFEKASQRNQQQGMKLVATEAISTPVIQFFVALAMAMLVFMALNPAWNKSMTSGDFISFLTAAGLIVQPLRALAEINNTLQRGIAAAESIFSTMDEPVEVDSGTYRLERVRGEIQIRNLEFQYNTGGQVLKGISVDIKPGETVALVGRSGSGKSTLASLIPRFYDVAPGQILIDGVDINDYQLDNLRQHIALVNQQVVLFAGSLKENIAYAGLGERSDEQIQQAAEAAHVLEFAERMPEGMNTLIGEKGVLLSGGQRQRLAIARAVLKDAPILILDEATSALDTESERHIQAAMEAVMKGRTTLVIAHRLSTIEKADRILVMEQGQIVEQGSHTELLARNGAYAKLHQMQFNESHEQAADASADVVPKELS</sequence>
<dbReference type="Pfam" id="PF00664">
    <property type="entry name" value="ABC_membrane"/>
    <property type="match status" value="1"/>
</dbReference>
<evidence type="ECO:0000313" key="15">
    <source>
        <dbReference type="Proteomes" id="UP000248090"/>
    </source>
</evidence>
<dbReference type="SMART" id="SM00382">
    <property type="entry name" value="AAA"/>
    <property type="match status" value="1"/>
</dbReference>
<evidence type="ECO:0000256" key="2">
    <source>
        <dbReference type="ARBA" id="ARBA00022448"/>
    </source>
</evidence>
<dbReference type="InterPro" id="IPR039421">
    <property type="entry name" value="Type_1_exporter"/>
</dbReference>